<evidence type="ECO:0000256" key="12">
    <source>
        <dbReference type="SAM" id="MobiDB-lite"/>
    </source>
</evidence>
<evidence type="ECO:0000256" key="5">
    <source>
        <dbReference type="ARBA" id="ARBA00022801"/>
    </source>
</evidence>
<feature type="compositionally biased region" description="Basic and acidic residues" evidence="12">
    <location>
        <begin position="1"/>
        <end position="14"/>
    </location>
</feature>
<keyword evidence="7" id="KW-1015">Disulfide bond</keyword>
<dbReference type="InterPro" id="IPR037019">
    <property type="entry name" value="Glyco_hydro_7_sf"/>
</dbReference>
<name>A0A8H6WKF9_MYCCL</name>
<evidence type="ECO:0000256" key="1">
    <source>
        <dbReference type="ARBA" id="ARBA00001641"/>
    </source>
</evidence>
<feature type="domain" description="CBM1" evidence="13">
    <location>
        <begin position="100"/>
        <end position="136"/>
    </location>
</feature>
<dbReference type="SUPFAM" id="SSF49899">
    <property type="entry name" value="Concanavalin A-like lectins/glucanases"/>
    <property type="match status" value="1"/>
</dbReference>
<dbReference type="EMBL" id="JACAZE010000002">
    <property type="protein sequence ID" value="KAF7320717.1"/>
    <property type="molecule type" value="Genomic_DNA"/>
</dbReference>
<gene>
    <name evidence="14" type="ORF">HMN09_00157300</name>
</gene>
<dbReference type="GO" id="GO:0016162">
    <property type="term" value="F:cellulose 1,4-beta-cellobiosidase activity"/>
    <property type="evidence" value="ECO:0007669"/>
    <property type="project" value="UniProtKB-EC"/>
</dbReference>
<dbReference type="EC" id="3.2.1.91" evidence="3"/>
<dbReference type="PROSITE" id="PS51164">
    <property type="entry name" value="CBM1_2"/>
    <property type="match status" value="1"/>
</dbReference>
<dbReference type="PANTHER" id="PTHR33753">
    <property type="entry name" value="1,4-BETA-D-GLUCAN CELLOBIOHYDROLASE B"/>
    <property type="match status" value="1"/>
</dbReference>
<dbReference type="OrthoDB" id="412382at2759"/>
<evidence type="ECO:0000256" key="2">
    <source>
        <dbReference type="ARBA" id="ARBA00006044"/>
    </source>
</evidence>
<keyword evidence="6" id="KW-0136">Cellulose degradation</keyword>
<comment type="similarity">
    <text evidence="2">Belongs to the glycosyl hydrolase 7 (cellulase C) family.</text>
</comment>
<evidence type="ECO:0000256" key="8">
    <source>
        <dbReference type="ARBA" id="ARBA00023180"/>
    </source>
</evidence>
<dbReference type="SMART" id="SM00236">
    <property type="entry name" value="fCBD"/>
    <property type="match status" value="1"/>
</dbReference>
<keyword evidence="4" id="KW-0732">Signal</keyword>
<dbReference type="InterPro" id="IPR001722">
    <property type="entry name" value="Glyco_hydro_7"/>
</dbReference>
<dbReference type="Pfam" id="PF00734">
    <property type="entry name" value="CBM_1"/>
    <property type="match status" value="1"/>
</dbReference>
<dbReference type="PANTHER" id="PTHR33753:SF2">
    <property type="entry name" value="GLYCOSIDE HYDROLASE FAMILY 7 PROTEIN"/>
    <property type="match status" value="1"/>
</dbReference>
<feature type="compositionally biased region" description="Polar residues" evidence="12">
    <location>
        <begin position="43"/>
        <end position="57"/>
    </location>
</feature>
<evidence type="ECO:0000313" key="15">
    <source>
        <dbReference type="Proteomes" id="UP000613580"/>
    </source>
</evidence>
<dbReference type="Proteomes" id="UP000613580">
    <property type="component" value="Unassembled WGS sequence"/>
</dbReference>
<proteinExistence type="inferred from homology"/>
<feature type="region of interest" description="Disordered" evidence="12">
    <location>
        <begin position="74"/>
        <end position="101"/>
    </location>
</feature>
<evidence type="ECO:0000259" key="13">
    <source>
        <dbReference type="PROSITE" id="PS51164"/>
    </source>
</evidence>
<accession>A0A8H6WKF9</accession>
<sequence length="138" mass="14077">MRKRHGDDESEPSRKRASMLWLDSDYPTTSPASDIGVSRGPCATTSGVPANVESQQGSSSVIYSNIKFGPIGSTYSSGTSTTTGVGGTTTTTTSTGPTGSSVPVYGQCGGIGYTGSTTCASGSTCKEQNSYYSQCLPS</sequence>
<keyword evidence="5" id="KW-0378">Hydrolase</keyword>
<evidence type="ECO:0000256" key="4">
    <source>
        <dbReference type="ARBA" id="ARBA00022729"/>
    </source>
</evidence>
<evidence type="ECO:0000313" key="14">
    <source>
        <dbReference type="EMBL" id="KAF7320717.1"/>
    </source>
</evidence>
<protein>
    <recommendedName>
        <fullName evidence="3">cellulose 1,4-beta-cellobiosidase (non-reducing end)</fullName>
        <ecNumber evidence="3">3.2.1.91</ecNumber>
    </recommendedName>
</protein>
<evidence type="ECO:0000256" key="11">
    <source>
        <dbReference type="ARBA" id="ARBA00023326"/>
    </source>
</evidence>
<keyword evidence="10" id="KW-0326">Glycosidase</keyword>
<keyword evidence="8" id="KW-0325">Glycoprotein</keyword>
<evidence type="ECO:0000256" key="10">
    <source>
        <dbReference type="ARBA" id="ARBA00023295"/>
    </source>
</evidence>
<dbReference type="InterPro" id="IPR013320">
    <property type="entry name" value="ConA-like_dom_sf"/>
</dbReference>
<reference evidence="14" key="1">
    <citation type="submission" date="2020-05" db="EMBL/GenBank/DDBJ databases">
        <title>Mycena genomes resolve the evolution of fungal bioluminescence.</title>
        <authorList>
            <person name="Tsai I.J."/>
        </authorList>
    </citation>
    <scope>NUCLEOTIDE SEQUENCE</scope>
    <source>
        <strain evidence="14">110903Hualien_Pintung</strain>
    </source>
</reference>
<evidence type="ECO:0000256" key="9">
    <source>
        <dbReference type="ARBA" id="ARBA00023277"/>
    </source>
</evidence>
<comment type="catalytic activity">
    <reaction evidence="1">
        <text>Hydrolysis of (1-&gt;4)-beta-D-glucosidic linkages in cellulose and cellotetraose, releasing cellobiose from the non-reducing ends of the chains.</text>
        <dbReference type="EC" id="3.2.1.91"/>
    </reaction>
</comment>
<evidence type="ECO:0000256" key="6">
    <source>
        <dbReference type="ARBA" id="ARBA00023001"/>
    </source>
</evidence>
<evidence type="ECO:0000256" key="7">
    <source>
        <dbReference type="ARBA" id="ARBA00023157"/>
    </source>
</evidence>
<organism evidence="14 15">
    <name type="scientific">Mycena chlorophos</name>
    <name type="common">Agaric fungus</name>
    <name type="synonym">Agaricus chlorophos</name>
    <dbReference type="NCBI Taxonomy" id="658473"/>
    <lineage>
        <taxon>Eukaryota</taxon>
        <taxon>Fungi</taxon>
        <taxon>Dikarya</taxon>
        <taxon>Basidiomycota</taxon>
        <taxon>Agaricomycotina</taxon>
        <taxon>Agaricomycetes</taxon>
        <taxon>Agaricomycetidae</taxon>
        <taxon>Agaricales</taxon>
        <taxon>Marasmiineae</taxon>
        <taxon>Mycenaceae</taxon>
        <taxon>Mycena</taxon>
    </lineage>
</organism>
<comment type="caution">
    <text evidence="14">The sequence shown here is derived from an EMBL/GenBank/DDBJ whole genome shotgun (WGS) entry which is preliminary data.</text>
</comment>
<keyword evidence="15" id="KW-1185">Reference proteome</keyword>
<dbReference type="GO" id="GO:0005576">
    <property type="term" value="C:extracellular region"/>
    <property type="evidence" value="ECO:0007669"/>
    <property type="project" value="InterPro"/>
</dbReference>
<feature type="region of interest" description="Disordered" evidence="12">
    <location>
        <begin position="1"/>
        <end position="57"/>
    </location>
</feature>
<dbReference type="SUPFAM" id="SSF57180">
    <property type="entry name" value="Cellulose-binding domain"/>
    <property type="match status" value="1"/>
</dbReference>
<keyword evidence="9" id="KW-0119">Carbohydrate metabolism</keyword>
<dbReference type="GO" id="GO:0030248">
    <property type="term" value="F:cellulose binding"/>
    <property type="evidence" value="ECO:0007669"/>
    <property type="project" value="InterPro"/>
</dbReference>
<evidence type="ECO:0000256" key="3">
    <source>
        <dbReference type="ARBA" id="ARBA00012561"/>
    </source>
</evidence>
<keyword evidence="11" id="KW-0624">Polysaccharide degradation</keyword>
<dbReference type="InterPro" id="IPR000254">
    <property type="entry name" value="CBD"/>
</dbReference>
<dbReference type="Gene3D" id="2.70.100.10">
    <property type="entry name" value="Glycoside hydrolase, family 7, domain"/>
    <property type="match status" value="1"/>
</dbReference>
<dbReference type="PROSITE" id="PS00562">
    <property type="entry name" value="CBM1_1"/>
    <property type="match status" value="1"/>
</dbReference>
<dbReference type="Pfam" id="PF00840">
    <property type="entry name" value="Glyco_hydro_7"/>
    <property type="match status" value="1"/>
</dbReference>
<dbReference type="InterPro" id="IPR035971">
    <property type="entry name" value="CBD_sf"/>
</dbReference>
<dbReference type="GO" id="GO:0030245">
    <property type="term" value="P:cellulose catabolic process"/>
    <property type="evidence" value="ECO:0007669"/>
    <property type="project" value="UniProtKB-KW"/>
</dbReference>
<dbReference type="AlphaFoldDB" id="A0A8H6WKF9"/>